<dbReference type="Pfam" id="PF00582">
    <property type="entry name" value="Usp"/>
    <property type="match status" value="1"/>
</dbReference>
<comment type="similarity">
    <text evidence="1">Belongs to the universal stress protein A family.</text>
</comment>
<organism evidence="3 4">
    <name type="scientific">Pediococcus stilesii</name>
    <dbReference type="NCBI Taxonomy" id="331679"/>
    <lineage>
        <taxon>Bacteria</taxon>
        <taxon>Bacillati</taxon>
        <taxon>Bacillota</taxon>
        <taxon>Bacilli</taxon>
        <taxon>Lactobacillales</taxon>
        <taxon>Lactobacillaceae</taxon>
        <taxon>Pediococcus</taxon>
    </lineage>
</organism>
<protein>
    <submittedName>
        <fullName evidence="3">Universal stress protein</fullName>
    </submittedName>
</protein>
<proteinExistence type="inferred from homology"/>
<dbReference type="PRINTS" id="PR01438">
    <property type="entry name" value="UNVRSLSTRESS"/>
</dbReference>
<dbReference type="InterPro" id="IPR014729">
    <property type="entry name" value="Rossmann-like_a/b/a_fold"/>
</dbReference>
<dbReference type="CDD" id="cd00293">
    <property type="entry name" value="USP-like"/>
    <property type="match status" value="1"/>
</dbReference>
<dbReference type="OrthoDB" id="2321605at2"/>
<dbReference type="EMBL" id="VBTH01000012">
    <property type="protein sequence ID" value="TLQ03894.1"/>
    <property type="molecule type" value="Genomic_DNA"/>
</dbReference>
<accession>A0A5R9BT98</accession>
<evidence type="ECO:0000259" key="2">
    <source>
        <dbReference type="Pfam" id="PF00582"/>
    </source>
</evidence>
<dbReference type="SUPFAM" id="SSF52402">
    <property type="entry name" value="Adenine nucleotide alpha hydrolases-like"/>
    <property type="match status" value="1"/>
</dbReference>
<evidence type="ECO:0000313" key="3">
    <source>
        <dbReference type="EMBL" id="TLQ03894.1"/>
    </source>
</evidence>
<dbReference type="Proteomes" id="UP000305541">
    <property type="component" value="Unassembled WGS sequence"/>
</dbReference>
<dbReference type="InterPro" id="IPR006016">
    <property type="entry name" value="UspA"/>
</dbReference>
<feature type="domain" description="UspA" evidence="2">
    <location>
        <begin position="2"/>
        <end position="149"/>
    </location>
</feature>
<gene>
    <name evidence="3" type="ORF">FEZ51_07140</name>
</gene>
<dbReference type="InterPro" id="IPR006015">
    <property type="entry name" value="Universal_stress_UspA"/>
</dbReference>
<comment type="caution">
    <text evidence="3">The sequence shown here is derived from an EMBL/GenBank/DDBJ whole genome shotgun (WGS) entry which is preliminary data.</text>
</comment>
<evidence type="ECO:0000313" key="4">
    <source>
        <dbReference type="Proteomes" id="UP000305541"/>
    </source>
</evidence>
<dbReference type="PANTHER" id="PTHR46268:SF6">
    <property type="entry name" value="UNIVERSAL STRESS PROTEIN UP12"/>
    <property type="match status" value="1"/>
</dbReference>
<reference evidence="3 4" key="1">
    <citation type="submission" date="2019-05" db="EMBL/GenBank/DDBJ databases">
        <title>The metagenome of a microbial culture collection derived from dairy environment covers the genomic content of the human microbiome.</title>
        <authorList>
            <person name="Roder T."/>
            <person name="Wuthrich D."/>
            <person name="Sattari Z."/>
            <person name="Von Ah U."/>
            <person name="Bar C."/>
            <person name="Ronchi F."/>
            <person name="Macpherson A.J."/>
            <person name="Ganal-Vonarburg S.C."/>
            <person name="Bruggmann R."/>
            <person name="Vergeres G."/>
        </authorList>
    </citation>
    <scope>NUCLEOTIDE SEQUENCE [LARGE SCALE GENOMIC DNA]</scope>
    <source>
        <strain evidence="3 4">FAM 18815</strain>
    </source>
</reference>
<dbReference type="RefSeq" id="WP_138474551.1">
    <property type="nucleotide sequence ID" value="NZ_VBTH01000012.1"/>
</dbReference>
<sequence length="150" mass="16297">MEYKKILFGYDGSPESMAAFDKAIEIAQRNSAKLVIANVVKRQHANTESVSLGFGVAETDVDIKETLRSREEKLEVLKHQAEEKDLTDVEIALKIGNPKSVLSFDLPKEYGVDLIVLGATGLGKVAQVFIGSTASYVVENSAADVIIVKN</sequence>
<dbReference type="Gene3D" id="3.40.50.620">
    <property type="entry name" value="HUPs"/>
    <property type="match status" value="1"/>
</dbReference>
<name>A0A5R9BT98_9LACO</name>
<evidence type="ECO:0000256" key="1">
    <source>
        <dbReference type="ARBA" id="ARBA00008791"/>
    </source>
</evidence>
<dbReference type="AlphaFoldDB" id="A0A5R9BT98"/>
<dbReference type="PANTHER" id="PTHR46268">
    <property type="entry name" value="STRESS RESPONSE PROTEIN NHAX"/>
    <property type="match status" value="1"/>
</dbReference>